<evidence type="ECO:0000256" key="5">
    <source>
        <dbReference type="ARBA" id="ARBA00022989"/>
    </source>
</evidence>
<gene>
    <name evidence="10" type="ORF">GCM10009863_44520</name>
</gene>
<evidence type="ECO:0000256" key="7">
    <source>
        <dbReference type="ARBA" id="ARBA00023136"/>
    </source>
</evidence>
<evidence type="ECO:0000313" key="11">
    <source>
        <dbReference type="Proteomes" id="UP001501447"/>
    </source>
</evidence>
<dbReference type="Pfam" id="PF18967">
    <property type="entry name" value="PycTM"/>
    <property type="match status" value="1"/>
</dbReference>
<sequence length="158" mass="16820">MADRLLQDIRGEITRADSKASVLLGALSMTVGAVAGVLTGRGWAPSQLPATATLVWWTGACALAAALFALLMAVFPRYRHSGWAPGMPLTYFGDVHRAAARGLLDSALRDTEEAALDSLAQALTATSRIVRDKHRWIRVGLGSFWAGTLLLCLAMVAD</sequence>
<name>A0ABP6CVD1_9ACTN</name>
<evidence type="ECO:0000256" key="2">
    <source>
        <dbReference type="ARBA" id="ARBA00022475"/>
    </source>
</evidence>
<organism evidence="10 11">
    <name type="scientific">Streptomyces axinellae</name>
    <dbReference type="NCBI Taxonomy" id="552788"/>
    <lineage>
        <taxon>Bacteria</taxon>
        <taxon>Bacillati</taxon>
        <taxon>Actinomycetota</taxon>
        <taxon>Actinomycetes</taxon>
        <taxon>Kitasatosporales</taxon>
        <taxon>Streptomycetaceae</taxon>
        <taxon>Streptomyces</taxon>
    </lineage>
</organism>
<comment type="subcellular location">
    <subcellularLocation>
        <location evidence="1">Cell membrane</location>
    </subcellularLocation>
</comment>
<evidence type="ECO:0000313" key="10">
    <source>
        <dbReference type="EMBL" id="GAA2625022.1"/>
    </source>
</evidence>
<keyword evidence="4" id="KW-0547">Nucleotide-binding</keyword>
<dbReference type="EMBL" id="BAAARJ010000014">
    <property type="protein sequence ID" value="GAA2625022.1"/>
    <property type="molecule type" value="Genomic_DNA"/>
</dbReference>
<dbReference type="InterPro" id="IPR043760">
    <property type="entry name" value="PycTM_dom"/>
</dbReference>
<feature type="transmembrane region" description="Helical" evidence="8">
    <location>
        <begin position="55"/>
        <end position="75"/>
    </location>
</feature>
<keyword evidence="6" id="KW-0051">Antiviral defense</keyword>
<dbReference type="RefSeq" id="WP_344568091.1">
    <property type="nucleotide sequence ID" value="NZ_BAAARJ010000014.1"/>
</dbReference>
<evidence type="ECO:0000256" key="1">
    <source>
        <dbReference type="ARBA" id="ARBA00004236"/>
    </source>
</evidence>
<feature type="domain" description="Pycsar effector protein" evidence="9">
    <location>
        <begin position="2"/>
        <end position="155"/>
    </location>
</feature>
<protein>
    <recommendedName>
        <fullName evidence="9">Pycsar effector protein domain-containing protein</fullName>
    </recommendedName>
</protein>
<evidence type="ECO:0000259" key="9">
    <source>
        <dbReference type="Pfam" id="PF18967"/>
    </source>
</evidence>
<feature type="transmembrane region" description="Helical" evidence="8">
    <location>
        <begin position="136"/>
        <end position="157"/>
    </location>
</feature>
<keyword evidence="2" id="KW-1003">Cell membrane</keyword>
<evidence type="ECO:0000256" key="3">
    <source>
        <dbReference type="ARBA" id="ARBA00022692"/>
    </source>
</evidence>
<keyword evidence="3 8" id="KW-0812">Transmembrane</keyword>
<reference evidence="11" key="1">
    <citation type="journal article" date="2019" name="Int. J. Syst. Evol. Microbiol.">
        <title>The Global Catalogue of Microorganisms (GCM) 10K type strain sequencing project: providing services to taxonomists for standard genome sequencing and annotation.</title>
        <authorList>
            <consortium name="The Broad Institute Genomics Platform"/>
            <consortium name="The Broad Institute Genome Sequencing Center for Infectious Disease"/>
            <person name="Wu L."/>
            <person name="Ma J."/>
        </authorList>
    </citation>
    <scope>NUCLEOTIDE SEQUENCE [LARGE SCALE GENOMIC DNA]</scope>
    <source>
        <strain evidence="11">JCM 16373</strain>
    </source>
</reference>
<keyword evidence="5 8" id="KW-1133">Transmembrane helix</keyword>
<evidence type="ECO:0000256" key="6">
    <source>
        <dbReference type="ARBA" id="ARBA00023118"/>
    </source>
</evidence>
<comment type="caution">
    <text evidence="10">The sequence shown here is derived from an EMBL/GenBank/DDBJ whole genome shotgun (WGS) entry which is preliminary data.</text>
</comment>
<proteinExistence type="predicted"/>
<accession>A0ABP6CVD1</accession>
<feature type="transmembrane region" description="Helical" evidence="8">
    <location>
        <begin position="21"/>
        <end position="43"/>
    </location>
</feature>
<evidence type="ECO:0000256" key="4">
    <source>
        <dbReference type="ARBA" id="ARBA00022741"/>
    </source>
</evidence>
<keyword evidence="11" id="KW-1185">Reference proteome</keyword>
<dbReference type="Proteomes" id="UP001501447">
    <property type="component" value="Unassembled WGS sequence"/>
</dbReference>
<evidence type="ECO:0000256" key="8">
    <source>
        <dbReference type="SAM" id="Phobius"/>
    </source>
</evidence>
<keyword evidence="7 8" id="KW-0472">Membrane</keyword>